<dbReference type="Pfam" id="PF06569">
    <property type="entry name" value="DUF1128"/>
    <property type="match status" value="1"/>
</dbReference>
<accession>A0ABV8VT50</accession>
<evidence type="ECO:0000313" key="2">
    <source>
        <dbReference type="Proteomes" id="UP001595880"/>
    </source>
</evidence>
<dbReference type="Proteomes" id="UP001595880">
    <property type="component" value="Unassembled WGS sequence"/>
</dbReference>
<dbReference type="RefSeq" id="WP_390197110.1">
    <property type="nucleotide sequence ID" value="NZ_JBHSDV010000001.1"/>
</dbReference>
<organism evidence="1 2">
    <name type="scientific">Gracilibacillus marinus</name>
    <dbReference type="NCBI Taxonomy" id="630535"/>
    <lineage>
        <taxon>Bacteria</taxon>
        <taxon>Bacillati</taxon>
        <taxon>Bacillota</taxon>
        <taxon>Bacilli</taxon>
        <taxon>Bacillales</taxon>
        <taxon>Bacillaceae</taxon>
        <taxon>Gracilibacillus</taxon>
    </lineage>
</organism>
<keyword evidence="2" id="KW-1185">Reference proteome</keyword>
<sequence>MDLSIKNEDNFEFMINEMAKMLNVVNASLLDPKHYKLENYEEIKSLYDLLKMKGGLTVAETNAFIEELKTHRIS</sequence>
<protein>
    <submittedName>
        <fullName evidence="1">DUF1128 family protein</fullName>
    </submittedName>
</protein>
<gene>
    <name evidence="1" type="ORF">ACFOZ1_06035</name>
</gene>
<dbReference type="EMBL" id="JBHSDV010000001">
    <property type="protein sequence ID" value="MFC4387369.1"/>
    <property type="molecule type" value="Genomic_DNA"/>
</dbReference>
<reference evidence="2" key="1">
    <citation type="journal article" date="2019" name="Int. J. Syst. Evol. Microbiol.">
        <title>The Global Catalogue of Microorganisms (GCM) 10K type strain sequencing project: providing services to taxonomists for standard genome sequencing and annotation.</title>
        <authorList>
            <consortium name="The Broad Institute Genomics Platform"/>
            <consortium name="The Broad Institute Genome Sequencing Center for Infectious Disease"/>
            <person name="Wu L."/>
            <person name="Ma J."/>
        </authorList>
    </citation>
    <scope>NUCLEOTIDE SEQUENCE [LARGE SCALE GENOMIC DNA]</scope>
    <source>
        <strain evidence="2">KACC 14058</strain>
    </source>
</reference>
<dbReference type="InterPro" id="IPR009507">
    <property type="entry name" value="UPF0435"/>
</dbReference>
<comment type="caution">
    <text evidence="1">The sequence shown here is derived from an EMBL/GenBank/DDBJ whole genome shotgun (WGS) entry which is preliminary data.</text>
</comment>
<evidence type="ECO:0000313" key="1">
    <source>
        <dbReference type="EMBL" id="MFC4387369.1"/>
    </source>
</evidence>
<proteinExistence type="predicted"/>
<name>A0ABV8VT50_9BACI</name>